<dbReference type="RefSeq" id="XP_031000192.1">
    <property type="nucleotide sequence ID" value="XM_031134341.1"/>
</dbReference>
<dbReference type="EMBL" id="SKBQ01000111">
    <property type="protein sequence ID" value="TPX18481.1"/>
    <property type="molecule type" value="Genomic_DNA"/>
</dbReference>
<comment type="caution">
    <text evidence="1">The sequence shown here is derived from an EMBL/GenBank/DDBJ whole genome shotgun (WGS) entry which is preliminary data.</text>
</comment>
<dbReference type="OrthoDB" id="412788at2759"/>
<reference evidence="1 2" key="1">
    <citation type="submission" date="2019-06" db="EMBL/GenBank/DDBJ databases">
        <title>Draft genome sequence of the filamentous fungus Phialemoniopsis curvata isolated from diesel fuel.</title>
        <authorList>
            <person name="Varaljay V.A."/>
            <person name="Lyon W.J."/>
            <person name="Crouch A.L."/>
            <person name="Drake C.E."/>
            <person name="Hollomon J.M."/>
            <person name="Nadeau L.J."/>
            <person name="Nunn H.S."/>
            <person name="Stevenson B.S."/>
            <person name="Bojanowski C.L."/>
            <person name="Crookes-Goodson W.J."/>
        </authorList>
    </citation>
    <scope>NUCLEOTIDE SEQUENCE [LARGE SCALE GENOMIC DNA]</scope>
    <source>
        <strain evidence="1 2">D216</strain>
    </source>
</reference>
<dbReference type="AlphaFoldDB" id="A0A507BMP1"/>
<dbReference type="STRING" id="1093900.A0A507BMP1"/>
<name>A0A507BMP1_9PEZI</name>
<keyword evidence="2" id="KW-1185">Reference proteome</keyword>
<dbReference type="Proteomes" id="UP000319257">
    <property type="component" value="Unassembled WGS sequence"/>
</dbReference>
<organism evidence="1 2">
    <name type="scientific">Thyridium curvatum</name>
    <dbReference type="NCBI Taxonomy" id="1093900"/>
    <lineage>
        <taxon>Eukaryota</taxon>
        <taxon>Fungi</taxon>
        <taxon>Dikarya</taxon>
        <taxon>Ascomycota</taxon>
        <taxon>Pezizomycotina</taxon>
        <taxon>Sordariomycetes</taxon>
        <taxon>Sordariomycetidae</taxon>
        <taxon>Thyridiales</taxon>
        <taxon>Thyridiaceae</taxon>
        <taxon>Thyridium</taxon>
    </lineage>
</organism>
<accession>A0A507BMP1</accession>
<dbReference type="InParanoid" id="A0A507BMP1"/>
<dbReference type="GeneID" id="41979041"/>
<protein>
    <submittedName>
        <fullName evidence="1">Uncharacterized protein</fullName>
    </submittedName>
</protein>
<gene>
    <name evidence="1" type="ORF">E0L32_011594</name>
</gene>
<evidence type="ECO:0000313" key="2">
    <source>
        <dbReference type="Proteomes" id="UP000319257"/>
    </source>
</evidence>
<evidence type="ECO:0000313" key="1">
    <source>
        <dbReference type="EMBL" id="TPX18481.1"/>
    </source>
</evidence>
<proteinExistence type="predicted"/>
<sequence length="94" mass="10900">MLKAMGFEAKVYYLERLKLYETEKPYMVAFELPVNTGSTTNHSYAPFQVHMTDAQSIKDSFSLDVHGFQFEQWPTDLKPEDFDDDDTGLLTYGF</sequence>